<dbReference type="OrthoDB" id="9807498at2"/>
<dbReference type="InterPro" id="IPR001539">
    <property type="entry name" value="Peptidase_U32"/>
</dbReference>
<keyword evidence="3" id="KW-1185">Reference proteome</keyword>
<sequence length="723" mass="80135">MDRKCELLVPAGGTEQLIAAVENGADAVYIGGRLFNARMNAGNFDDETLRRAVDFAHQRGVSVHVTMNTLLRDEEMGDALKYAAFLYETGVDALIVADLGLGKRISELMPDFPLHLSTQGTIYSLDGVEAAGRLGFERVVLARELSLHEIRTICENTAMEIEVFVHGALCICYSGQCQLSRYFGGRSGNRGQCAQPCRLGYRSLTDTGAEEPAPAYPLSPGDLCLVDHLGELVSAGVTSLKVEGRMKSADYVGVVTSVYRKYLDRVCAGKSGRVEPEDREALAQIFNRGGFTDAYIRGESGAELMSGDLPKHGGIYIGKVLRRIPRTDLLETKEDLPVSLGDGVEIRGAELCGNVVTYCRKTKGKLHIGDIRGSVKPGDPIYRISSASQLAAVRKTYQHTGLDGGKEQRKTRVDLRIIGRGTRITAIGIHESGKRAEVRSGAFEPAAEPLDPERLEAALRRSGNTPFYIGRIRFDGDFGMRMKASQMNELRRRLLKEVGDSLTVRRPKPEVVDFSFVQETQPRAMEYYFYTWDRYLQSRNGLPSHGLPVVCVVPLAEYFRRFREAGDGANIVPYVSNVTRGREESVLRENFAEICEICRETGVYVGNPGWIRPFRSAGVPVYGDYGLNVYNSQAQAALDMLGVRFSVQSLESDDRSNGAVPLMTLQHEPDGRYLVSERYGVLEKVDRPWSDQTLLVAKDADEPSEDRLPARDAGCEVFRYYWK</sequence>
<dbReference type="Proteomes" id="UP000187404">
    <property type="component" value="Unassembled WGS sequence"/>
</dbReference>
<comment type="caution">
    <text evidence="2">The sequence shown here is derived from an EMBL/GenBank/DDBJ whole genome shotgun (WGS) entry which is preliminary data.</text>
</comment>
<dbReference type="PROSITE" id="PS01276">
    <property type="entry name" value="PEPTIDASE_U32"/>
    <property type="match status" value="1"/>
</dbReference>
<feature type="domain" description="Peptidase U32 collagenase" evidence="1">
    <location>
        <begin position="381"/>
        <end position="499"/>
    </location>
</feature>
<organism evidence="2 3">
    <name type="scientific">Hornefia porci</name>
    <dbReference type="NCBI Taxonomy" id="2652292"/>
    <lineage>
        <taxon>Bacteria</taxon>
        <taxon>Bacillati</taxon>
        <taxon>Bacillota</taxon>
        <taxon>Clostridia</taxon>
        <taxon>Peptostreptococcales</taxon>
        <taxon>Anaerovoracaceae</taxon>
        <taxon>Hornefia</taxon>
    </lineage>
</organism>
<dbReference type="Pfam" id="PF12392">
    <property type="entry name" value="DUF3656"/>
    <property type="match status" value="1"/>
</dbReference>
<reference evidence="2 3" key="1">
    <citation type="journal article" date="2016" name="Appl. Environ. Microbiol.">
        <title>Function and Phylogeny of Bacterial Butyryl Coenzyme A:Acetate Transferases and Their Diversity in the Proximal Colon of Swine.</title>
        <authorList>
            <person name="Trachsel J."/>
            <person name="Bayles D.O."/>
            <person name="Looft T."/>
            <person name="Levine U.Y."/>
            <person name="Allen H.K."/>
        </authorList>
    </citation>
    <scope>NUCLEOTIDE SEQUENCE [LARGE SCALE GENOMIC DNA]</scope>
    <source>
        <strain evidence="2 3">68-3-10</strain>
    </source>
</reference>
<dbReference type="RefSeq" id="WP_075714158.1">
    <property type="nucleotide sequence ID" value="NZ_MJIE01000001.1"/>
</dbReference>
<accession>A0A1Q9JK14</accession>
<gene>
    <name evidence="2" type="ORF">BHK98_10630</name>
</gene>
<dbReference type="InterPro" id="IPR051454">
    <property type="entry name" value="RNA/ubiquinone_mod_enzymes"/>
</dbReference>
<dbReference type="STRING" id="1261640.BHK98_10630"/>
<name>A0A1Q9JK14_9FIRM</name>
<dbReference type="InterPro" id="IPR020988">
    <property type="entry name" value="Pept_U32_collagenase"/>
</dbReference>
<dbReference type="PANTHER" id="PTHR30217">
    <property type="entry name" value="PEPTIDASE U32 FAMILY"/>
    <property type="match status" value="1"/>
</dbReference>
<dbReference type="PANTHER" id="PTHR30217:SF10">
    <property type="entry name" value="23S RRNA 5-HYDROXYCYTIDINE C2501 SYNTHASE"/>
    <property type="match status" value="1"/>
</dbReference>
<evidence type="ECO:0000313" key="2">
    <source>
        <dbReference type="EMBL" id="OLR56485.1"/>
    </source>
</evidence>
<evidence type="ECO:0000259" key="1">
    <source>
        <dbReference type="Pfam" id="PF12392"/>
    </source>
</evidence>
<protein>
    <recommendedName>
        <fullName evidence="1">Peptidase U32 collagenase domain-containing protein</fullName>
    </recommendedName>
</protein>
<evidence type="ECO:0000313" key="3">
    <source>
        <dbReference type="Proteomes" id="UP000187404"/>
    </source>
</evidence>
<dbReference type="AlphaFoldDB" id="A0A1Q9JK14"/>
<dbReference type="Pfam" id="PF01136">
    <property type="entry name" value="Peptidase_U32"/>
    <property type="match status" value="1"/>
</dbReference>
<dbReference type="EMBL" id="MJIE01000001">
    <property type="protein sequence ID" value="OLR56485.1"/>
    <property type="molecule type" value="Genomic_DNA"/>
</dbReference>
<proteinExistence type="predicted"/>